<keyword evidence="2" id="KW-0472">Membrane</keyword>
<dbReference type="Proteomes" id="UP000017836">
    <property type="component" value="Unassembled WGS sequence"/>
</dbReference>
<sequence length="1186" mass="132627">MEPTCAAKAMEWSVELEKGLRSKRRGDPIVAIQAMGPKLQKWSTEAYCTAEVSNMFGLVLGEDRAFANSILLRLADAFKTGNNHTRACILKVFLVELKNRRKKGKLYDGILSRKRVPNYLEMLRRVKIVFDKGGVEARALALRVLGCWADLGKDSAEMRYMILSALESHHVLEVKASLFAAGCFCELSGDFAHVILKLLVDIVASTRRPHDVKIASVRIFASMGCSSSIARGAYEAGKKLILDSPNEEIVTEMLFSLSKLASRSILVLDEQVDLLVSLLGRNPFSSIHAVALRCLSFLSPKAFWCTPFNCNIVKILINIVKNTNNLLDEALTILKKSCCYILCHMDQSEILELILVVENASRCHIVSKRYAALSLLVDITCNLKRMRIPFFCDSPELLSPHSIAENVALVPYGKASAPLPWRVALLVIDQISFLVKGLDPNKATRDLSHYSSTIMNGVFYGLKQECQNLLKLLLLLVEEYPRVGLLAIDRFRWLMEILLGMQVNPELAGSEDEIIQTCKEIPIRSLCVHEFSEFNDGKEKFPIDSGLMACISRFLATCLDILDTVDFFDCQVVGTLQLLVGRLTKACISLPGISPFLLRSCLIWHGQVRAQGISHLNCKISSECLTLEFAKKMIMSKELWVAYKIGVFAACQGAWFVAVFTFQQLLDRVQLGPCHFWLKSLAQFAEAESGIQLLLFPRNDTEWLKTIEDNRTFCTTFAEVIAQESTCNSDMFSCSDIIAMAHRAISSSGEILTGAVTLKSAFYFQRWFLSLHAKYLGILVNIMGMLSSNIFIDETVENVVTQLEGVWEKKAQDMLTLERRFLQASDSLRRLAEELDLLKMSFMDMNYKGFRSITYVALGCSLLAFCATFVVYFPKLPNYETSKFSRNSRGALDLVQDLAQRLWHEDSKISKDLEYFSTIFGEVESFTEAGVRMSSKGCKERAGLDICRFSVSGVINLQAKAQGVKDEFDLFKVHSEGLKLMLDIIMKWIFLPSQIPFYFFQTRPCIGAEIFASNSDGGSPNAIITIPPGFQLSLNLCLQTKNMPSKGVSRIAKIYCIIAARQSDQIIEGNEEAMAQQGLGFCPSKTEEMLVLNKELLLYMKRDVKGSVGISEGLDNSGLVKSFVCFEPNGRGQGFSTSLLDVSNFPEGTYRSIWHSCCIDSKGRCWSLLPLNMGPFFSIRKPPPPA</sequence>
<dbReference type="Gene3D" id="1.25.10.10">
    <property type="entry name" value="Leucine-rich Repeat Variant"/>
    <property type="match status" value="1"/>
</dbReference>
<comment type="similarity">
    <text evidence="1">Belongs to the Integrator subunit 7 family.</text>
</comment>
<evidence type="ECO:0000256" key="2">
    <source>
        <dbReference type="SAM" id="Phobius"/>
    </source>
</evidence>
<dbReference type="PANTHER" id="PTHR13322">
    <property type="entry name" value="C1ORF73 PROTEIN"/>
    <property type="match status" value="1"/>
</dbReference>
<protein>
    <recommendedName>
        <fullName evidence="7">Integrator complex subunit 7</fullName>
    </recommendedName>
</protein>
<organism evidence="5 6">
    <name type="scientific">Amborella trichopoda</name>
    <dbReference type="NCBI Taxonomy" id="13333"/>
    <lineage>
        <taxon>Eukaryota</taxon>
        <taxon>Viridiplantae</taxon>
        <taxon>Streptophyta</taxon>
        <taxon>Embryophyta</taxon>
        <taxon>Tracheophyta</taxon>
        <taxon>Spermatophyta</taxon>
        <taxon>Magnoliopsida</taxon>
        <taxon>Amborellales</taxon>
        <taxon>Amborellaceae</taxon>
        <taxon>Amborella</taxon>
    </lineage>
</organism>
<dbReference type="OMA" id="DMVEMNE"/>
<dbReference type="PANTHER" id="PTHR13322:SF2">
    <property type="entry name" value="INTEGRATOR COMPLEX SUBUNIT 7"/>
    <property type="match status" value="1"/>
</dbReference>
<feature type="transmembrane region" description="Helical" evidence="2">
    <location>
        <begin position="640"/>
        <end position="662"/>
    </location>
</feature>
<feature type="domain" description="Integrator complex subunit 7 N-terminal" evidence="4">
    <location>
        <begin position="66"/>
        <end position="387"/>
    </location>
</feature>
<evidence type="ECO:0000256" key="1">
    <source>
        <dbReference type="ARBA" id="ARBA00008565"/>
    </source>
</evidence>
<proteinExistence type="inferred from homology"/>
<dbReference type="Pfam" id="PF22966">
    <property type="entry name" value="INTS7_C_plants"/>
    <property type="match status" value="1"/>
</dbReference>
<dbReference type="SUPFAM" id="SSF48371">
    <property type="entry name" value="ARM repeat"/>
    <property type="match status" value="1"/>
</dbReference>
<dbReference type="Gramene" id="ERN06015">
    <property type="protein sequence ID" value="ERN06015"/>
    <property type="gene ID" value="AMTR_s00142p00022670"/>
</dbReference>
<dbReference type="GO" id="GO:0032039">
    <property type="term" value="C:integrator complex"/>
    <property type="evidence" value="ECO:0000318"/>
    <property type="project" value="GO_Central"/>
</dbReference>
<dbReference type="InterPro" id="IPR033060">
    <property type="entry name" value="INTS7"/>
</dbReference>
<dbReference type="EMBL" id="KI393933">
    <property type="protein sequence ID" value="ERN06015.1"/>
    <property type="molecule type" value="Genomic_DNA"/>
</dbReference>
<dbReference type="KEGG" id="atr:18434199"/>
<dbReference type="GO" id="GO:0034472">
    <property type="term" value="P:snRNA 3'-end processing"/>
    <property type="evidence" value="ECO:0000318"/>
    <property type="project" value="GO_Central"/>
</dbReference>
<evidence type="ECO:0000313" key="6">
    <source>
        <dbReference type="Proteomes" id="UP000017836"/>
    </source>
</evidence>
<reference evidence="6" key="1">
    <citation type="journal article" date="2013" name="Science">
        <title>The Amborella genome and the evolution of flowering plants.</title>
        <authorList>
            <consortium name="Amborella Genome Project"/>
        </authorList>
    </citation>
    <scope>NUCLEOTIDE SEQUENCE [LARGE SCALE GENOMIC DNA]</scope>
</reference>
<dbReference type="OrthoDB" id="1921953at2759"/>
<dbReference type="InterPro" id="IPR011989">
    <property type="entry name" value="ARM-like"/>
</dbReference>
<gene>
    <name evidence="5" type="ORF">AMTR_s00142p00022670</name>
</gene>
<dbReference type="eggNOG" id="KOG1988">
    <property type="taxonomic scope" value="Eukaryota"/>
</dbReference>
<dbReference type="InterPro" id="IPR016024">
    <property type="entry name" value="ARM-type_fold"/>
</dbReference>
<keyword evidence="6" id="KW-1185">Reference proteome</keyword>
<keyword evidence="2" id="KW-1133">Transmembrane helix</keyword>
<name>W1PG06_AMBTC</name>
<keyword evidence="2" id="KW-0812">Transmembrane</keyword>
<dbReference type="InterPro" id="IPR056516">
    <property type="entry name" value="INTS7_N"/>
</dbReference>
<evidence type="ECO:0000259" key="4">
    <source>
        <dbReference type="Pfam" id="PF24436"/>
    </source>
</evidence>
<evidence type="ECO:0000259" key="3">
    <source>
        <dbReference type="Pfam" id="PF22966"/>
    </source>
</evidence>
<dbReference type="STRING" id="13333.W1PG06"/>
<dbReference type="AlphaFoldDB" id="W1PG06"/>
<dbReference type="Pfam" id="PF24436">
    <property type="entry name" value="INTS7_N"/>
    <property type="match status" value="1"/>
</dbReference>
<dbReference type="InterPro" id="IPR055195">
    <property type="entry name" value="INTS7_C_plant"/>
</dbReference>
<evidence type="ECO:0008006" key="7">
    <source>
        <dbReference type="Google" id="ProtNLM"/>
    </source>
</evidence>
<accession>W1PG06</accession>
<feature type="transmembrane region" description="Helical" evidence="2">
    <location>
        <begin position="853"/>
        <end position="873"/>
    </location>
</feature>
<feature type="domain" description="Integrator complex subunit 7-like C-terminal" evidence="3">
    <location>
        <begin position="1007"/>
        <end position="1180"/>
    </location>
</feature>
<dbReference type="HOGENOM" id="CLU_008820_0_0_1"/>
<evidence type="ECO:0000313" key="5">
    <source>
        <dbReference type="EMBL" id="ERN06015.1"/>
    </source>
</evidence>